<evidence type="ECO:0000313" key="4">
    <source>
        <dbReference type="EMBL" id="EFX66961.1"/>
    </source>
</evidence>
<evidence type="ECO:0000256" key="2">
    <source>
        <dbReference type="ARBA" id="ARBA00022525"/>
    </source>
</evidence>
<dbReference type="PROSITE" id="PS51257">
    <property type="entry name" value="PROKAR_LIPOPROTEIN"/>
    <property type="match status" value="1"/>
</dbReference>
<dbReference type="EMBL" id="GL732689">
    <property type="protein sequence ID" value="EFX66961.1"/>
    <property type="molecule type" value="Genomic_DNA"/>
</dbReference>
<dbReference type="InterPro" id="IPR008983">
    <property type="entry name" value="Tumour_necrosis_fac-like_dom"/>
</dbReference>
<dbReference type="Proteomes" id="UP000000305">
    <property type="component" value="Unassembled WGS sequence"/>
</dbReference>
<dbReference type="InParanoid" id="E9HMQ0"/>
<dbReference type="AlphaFoldDB" id="E9HMQ0"/>
<evidence type="ECO:0008006" key="6">
    <source>
        <dbReference type="Google" id="ProtNLM"/>
    </source>
</evidence>
<accession>E9HMQ0</accession>
<comment type="subcellular location">
    <subcellularLocation>
        <location evidence="1">Secreted</location>
    </subcellularLocation>
</comment>
<dbReference type="PANTHER" id="PTHR22923:SF62">
    <property type="entry name" value="CVP18"/>
    <property type="match status" value="1"/>
</dbReference>
<sequence length="223" mass="24733">MTGDHKQFSGHDDLSVQNMLGSHVVLLTACLREFINETHASRVESIKNDLSLMTTVENLKKDTNAMKADLVHTHTDVENVKKELNELKASGAASSIGRMPKSCDDLQKIGYWKSGLFSVMDNKTVDNVYCDFTKPTNDAGFQKLIGYVDVKTSPVYFYAQKTSNSVKRNAAIPFDLLRFNVGNAMNTSGIFVARTSGKYFFSFSGLSSRSVLLGRVELQQRIG</sequence>
<dbReference type="SUPFAM" id="SSF49842">
    <property type="entry name" value="TNF-like"/>
    <property type="match status" value="1"/>
</dbReference>
<keyword evidence="5" id="KW-1185">Reference proteome</keyword>
<dbReference type="GO" id="GO:0005615">
    <property type="term" value="C:extracellular space"/>
    <property type="evidence" value="ECO:0000318"/>
    <property type="project" value="GO_Central"/>
</dbReference>
<reference evidence="4 5" key="1">
    <citation type="journal article" date="2011" name="Science">
        <title>The ecoresponsive genome of Daphnia pulex.</title>
        <authorList>
            <person name="Colbourne J.K."/>
            <person name="Pfrender M.E."/>
            <person name="Gilbert D."/>
            <person name="Thomas W.K."/>
            <person name="Tucker A."/>
            <person name="Oakley T.H."/>
            <person name="Tokishita S."/>
            <person name="Aerts A."/>
            <person name="Arnold G.J."/>
            <person name="Basu M.K."/>
            <person name="Bauer D.J."/>
            <person name="Caceres C.E."/>
            <person name="Carmel L."/>
            <person name="Casola C."/>
            <person name="Choi J.H."/>
            <person name="Detter J.C."/>
            <person name="Dong Q."/>
            <person name="Dusheyko S."/>
            <person name="Eads B.D."/>
            <person name="Frohlich T."/>
            <person name="Geiler-Samerotte K.A."/>
            <person name="Gerlach D."/>
            <person name="Hatcher P."/>
            <person name="Jogdeo S."/>
            <person name="Krijgsveld J."/>
            <person name="Kriventseva E.V."/>
            <person name="Kultz D."/>
            <person name="Laforsch C."/>
            <person name="Lindquist E."/>
            <person name="Lopez J."/>
            <person name="Manak J.R."/>
            <person name="Muller J."/>
            <person name="Pangilinan J."/>
            <person name="Patwardhan R.P."/>
            <person name="Pitluck S."/>
            <person name="Pritham E.J."/>
            <person name="Rechtsteiner A."/>
            <person name="Rho M."/>
            <person name="Rogozin I.B."/>
            <person name="Sakarya O."/>
            <person name="Salamov A."/>
            <person name="Schaack S."/>
            <person name="Shapiro H."/>
            <person name="Shiga Y."/>
            <person name="Skalitzky C."/>
            <person name="Smith Z."/>
            <person name="Souvorov A."/>
            <person name="Sung W."/>
            <person name="Tang Z."/>
            <person name="Tsuchiya D."/>
            <person name="Tu H."/>
            <person name="Vos H."/>
            <person name="Wang M."/>
            <person name="Wolf Y.I."/>
            <person name="Yamagata H."/>
            <person name="Yamada T."/>
            <person name="Ye Y."/>
            <person name="Shaw J.R."/>
            <person name="Andrews J."/>
            <person name="Crease T.J."/>
            <person name="Tang H."/>
            <person name="Lucas S.M."/>
            <person name="Robertson H.M."/>
            <person name="Bork P."/>
            <person name="Koonin E.V."/>
            <person name="Zdobnov E.M."/>
            <person name="Grigoriev I.V."/>
            <person name="Lynch M."/>
            <person name="Boore J.L."/>
        </authorList>
    </citation>
    <scope>NUCLEOTIDE SEQUENCE [LARGE SCALE GENOMIC DNA]</scope>
</reference>
<dbReference type="InterPro" id="IPR050822">
    <property type="entry name" value="Cerebellin_Synaptic_Org"/>
</dbReference>
<evidence type="ECO:0000256" key="1">
    <source>
        <dbReference type="ARBA" id="ARBA00004613"/>
    </source>
</evidence>
<dbReference type="KEGG" id="dpx:DAPPUDRAFT_115861"/>
<dbReference type="HOGENOM" id="CLU_1241229_0_0_1"/>
<proteinExistence type="predicted"/>
<name>E9HMQ0_DAPPU</name>
<protein>
    <recommendedName>
        <fullName evidence="6">C1q domain-containing protein</fullName>
    </recommendedName>
</protein>
<evidence type="ECO:0000256" key="3">
    <source>
        <dbReference type="ARBA" id="ARBA00022729"/>
    </source>
</evidence>
<dbReference type="PhylomeDB" id="E9HMQ0"/>
<evidence type="ECO:0000313" key="5">
    <source>
        <dbReference type="Proteomes" id="UP000000305"/>
    </source>
</evidence>
<gene>
    <name evidence="4" type="ORF">DAPPUDRAFT_115861</name>
</gene>
<dbReference type="PANTHER" id="PTHR22923">
    <property type="entry name" value="CEREBELLIN-RELATED"/>
    <property type="match status" value="1"/>
</dbReference>
<keyword evidence="2" id="KW-0964">Secreted</keyword>
<keyword evidence="3" id="KW-0732">Signal</keyword>
<dbReference type="Gene3D" id="2.60.120.40">
    <property type="match status" value="1"/>
</dbReference>
<organism evidence="4 5">
    <name type="scientific">Daphnia pulex</name>
    <name type="common">Water flea</name>
    <dbReference type="NCBI Taxonomy" id="6669"/>
    <lineage>
        <taxon>Eukaryota</taxon>
        <taxon>Metazoa</taxon>
        <taxon>Ecdysozoa</taxon>
        <taxon>Arthropoda</taxon>
        <taxon>Crustacea</taxon>
        <taxon>Branchiopoda</taxon>
        <taxon>Diplostraca</taxon>
        <taxon>Cladocera</taxon>
        <taxon>Anomopoda</taxon>
        <taxon>Daphniidae</taxon>
        <taxon>Daphnia</taxon>
    </lineage>
</organism>